<dbReference type="AlphaFoldDB" id="E5R2D2"/>
<dbReference type="Proteomes" id="UP000002669">
    <property type="component" value="Unassembled WGS sequence"/>
</dbReference>
<dbReference type="eggNOG" id="ENOG502RZMU">
    <property type="taxonomic scope" value="Eukaryota"/>
</dbReference>
<gene>
    <name evidence="3" type="ORF">MGYG_00065</name>
</gene>
<dbReference type="NCBIfam" id="NF041278">
    <property type="entry name" value="CmcJ_NvfI_EfuI"/>
    <property type="match status" value="1"/>
</dbReference>
<dbReference type="PANTHER" id="PTHR34598">
    <property type="entry name" value="BLL6449 PROTEIN"/>
    <property type="match status" value="1"/>
</dbReference>
<evidence type="ECO:0000313" key="4">
    <source>
        <dbReference type="Proteomes" id="UP000002669"/>
    </source>
</evidence>
<dbReference type="InParanoid" id="E5R2D2"/>
<dbReference type="GO" id="GO:0016491">
    <property type="term" value="F:oxidoreductase activity"/>
    <property type="evidence" value="ECO:0007669"/>
    <property type="project" value="InterPro"/>
</dbReference>
<dbReference type="STRING" id="535722.E5R2D2"/>
<feature type="region of interest" description="Disordered" evidence="2">
    <location>
        <begin position="1"/>
        <end position="26"/>
    </location>
</feature>
<dbReference type="EMBL" id="DS989822">
    <property type="protein sequence ID" value="EFQ97022.1"/>
    <property type="molecule type" value="Genomic_DNA"/>
</dbReference>
<dbReference type="HOGENOM" id="CLU_042688_3_0_1"/>
<dbReference type="PANTHER" id="PTHR34598:SF1">
    <property type="entry name" value="PUTATIVE (AFU_ORTHOLOGUE AFUA_3G13140)-RELATED"/>
    <property type="match status" value="1"/>
</dbReference>
<comment type="similarity">
    <text evidence="1">Belongs to the asaB hydroxylase/desaturase family.</text>
</comment>
<protein>
    <recommendedName>
        <fullName evidence="5">Methyltransferase</fullName>
    </recommendedName>
</protein>
<dbReference type="OrthoDB" id="412788at2759"/>
<evidence type="ECO:0000256" key="2">
    <source>
        <dbReference type="SAM" id="MobiDB-lite"/>
    </source>
</evidence>
<evidence type="ECO:0000313" key="3">
    <source>
        <dbReference type="EMBL" id="EFQ97022.1"/>
    </source>
</evidence>
<reference evidence="4" key="1">
    <citation type="journal article" date="2012" name="MBio">
        <title>Comparative genome analysis of Trichophyton rubrum and related dermatophytes reveals candidate genes involved in infection.</title>
        <authorList>
            <person name="Martinez D.A."/>
            <person name="Oliver B.G."/>
            <person name="Graeser Y."/>
            <person name="Goldberg J.M."/>
            <person name="Li W."/>
            <person name="Martinez-Rossi N.M."/>
            <person name="Monod M."/>
            <person name="Shelest E."/>
            <person name="Barton R.C."/>
            <person name="Birch E."/>
            <person name="Brakhage A.A."/>
            <person name="Chen Z."/>
            <person name="Gurr S.J."/>
            <person name="Heiman D."/>
            <person name="Heitman J."/>
            <person name="Kosti I."/>
            <person name="Rossi A."/>
            <person name="Saif S."/>
            <person name="Samalova M."/>
            <person name="Saunders C.W."/>
            <person name="Shea T."/>
            <person name="Summerbell R.C."/>
            <person name="Xu J."/>
            <person name="Young S."/>
            <person name="Zeng Q."/>
            <person name="Birren B.W."/>
            <person name="Cuomo C.A."/>
            <person name="White T.C."/>
        </authorList>
    </citation>
    <scope>NUCLEOTIDE SEQUENCE [LARGE SCALE GENOMIC DNA]</scope>
    <source>
        <strain evidence="4">ATCC MYA-4604 / CBS 118893</strain>
    </source>
</reference>
<accession>E5R2D2</accession>
<proteinExistence type="inferred from homology"/>
<organism evidence="4">
    <name type="scientific">Arthroderma gypseum (strain ATCC MYA-4604 / CBS 118893)</name>
    <name type="common">Microsporum gypseum</name>
    <dbReference type="NCBI Taxonomy" id="535722"/>
    <lineage>
        <taxon>Eukaryota</taxon>
        <taxon>Fungi</taxon>
        <taxon>Dikarya</taxon>
        <taxon>Ascomycota</taxon>
        <taxon>Pezizomycotina</taxon>
        <taxon>Eurotiomycetes</taxon>
        <taxon>Eurotiomycetidae</taxon>
        <taxon>Onygenales</taxon>
        <taxon>Arthrodermataceae</taxon>
        <taxon>Nannizzia</taxon>
    </lineage>
</organism>
<dbReference type="InterPro" id="IPR044053">
    <property type="entry name" value="AsaB-like"/>
</dbReference>
<feature type="compositionally biased region" description="Polar residues" evidence="2">
    <location>
        <begin position="1"/>
        <end position="14"/>
    </location>
</feature>
<dbReference type="OMA" id="IPIEHRY"/>
<dbReference type="RefSeq" id="XP_003175974.1">
    <property type="nucleotide sequence ID" value="XM_003175926.1"/>
</dbReference>
<dbReference type="GeneID" id="10031285"/>
<evidence type="ECO:0008006" key="5">
    <source>
        <dbReference type="Google" id="ProtNLM"/>
    </source>
</evidence>
<evidence type="ECO:0000256" key="1">
    <source>
        <dbReference type="ARBA" id="ARBA00023604"/>
    </source>
</evidence>
<dbReference type="VEuPathDB" id="FungiDB:MGYG_00065"/>
<sequence length="289" mass="32876">MSASATTPNGSCNERTSDDIPRGTVNSTADFYYPPADGSPAYYYFKTPPPGVAKTNFTWRAHPITVRDIRGREDEFTLDNSAFQAIRNVPLLETDPSFTDEQNIKECYYREVEALVLRHVPGAKRIVIFNHTVRRNTANAHRMPINSIHFDQTDLGAVNRVRNHLPDEAETLLKGRYRIINVWRPITGPVLDRPLLFGPGSLIREEDILVTENYYPDYLGKGAGVMINEGQKWYYWSGMQTDEVMLLKCTDSREDVPERKCPHASFNDPRMPKGAKPRESIEVRCLVLG</sequence>
<keyword evidence="4" id="KW-1185">Reference proteome</keyword>
<name>E5R2D2_ARTGP</name>